<evidence type="ECO:0000256" key="1">
    <source>
        <dbReference type="ARBA" id="ARBA00003999"/>
    </source>
</evidence>
<evidence type="ECO:0000256" key="2">
    <source>
        <dbReference type="ARBA" id="ARBA00009942"/>
    </source>
</evidence>
<dbReference type="Gene3D" id="3.40.50.360">
    <property type="match status" value="1"/>
</dbReference>
<dbReference type="InterPro" id="IPR020852">
    <property type="entry name" value="RNR_Ib_NrdI_bac"/>
</dbReference>
<dbReference type="PANTHER" id="PTHR37297">
    <property type="entry name" value="PROTEIN NRDI"/>
    <property type="match status" value="1"/>
</dbReference>
<evidence type="ECO:0000313" key="5">
    <source>
        <dbReference type="Proteomes" id="UP000640274"/>
    </source>
</evidence>
<keyword evidence="5" id="KW-1185">Reference proteome</keyword>
<comment type="caution">
    <text evidence="4">The sequence shown here is derived from an EMBL/GenBank/DDBJ whole genome shotgun (WGS) entry which is preliminary data.</text>
</comment>
<name>A0A934J9U2_9BACL</name>
<comment type="similarity">
    <text evidence="2 3">Belongs to the NrdI family.</text>
</comment>
<dbReference type="GO" id="GO:0010181">
    <property type="term" value="F:FMN binding"/>
    <property type="evidence" value="ECO:0007669"/>
    <property type="project" value="InterPro"/>
</dbReference>
<dbReference type="InterPro" id="IPR004465">
    <property type="entry name" value="RNR_NrdI"/>
</dbReference>
<dbReference type="InterPro" id="IPR029039">
    <property type="entry name" value="Flavoprotein-like_sf"/>
</dbReference>
<dbReference type="Pfam" id="PF07972">
    <property type="entry name" value="Flavodoxin_NdrI"/>
    <property type="match status" value="1"/>
</dbReference>
<gene>
    <name evidence="3 4" type="primary">nrdI</name>
    <name evidence="4" type="ORF">JFN88_23510</name>
</gene>
<dbReference type="PANTHER" id="PTHR37297:SF1">
    <property type="entry name" value="PROTEIN NRDI"/>
    <property type="match status" value="1"/>
</dbReference>
<comment type="function">
    <text evidence="1 3">Probably involved in ribonucleotide reductase function.</text>
</comment>
<sequence length="128" mass="14018">MIVAYYSITGNVRRFVRKLGLPPGRTVDIAEDGVSETLAEPFILVTPTTGFGQVPGPVAKFAKINHKWFRGVAASGNRNWGASYGKAGDVLTERYDVPLLLRFELSGTDEDVRNFNEGVAWISNLTSN</sequence>
<dbReference type="EMBL" id="JAELUP010000117">
    <property type="protein sequence ID" value="MBJ6364188.1"/>
    <property type="molecule type" value="Genomic_DNA"/>
</dbReference>
<dbReference type="SUPFAM" id="SSF52218">
    <property type="entry name" value="Flavoproteins"/>
    <property type="match status" value="1"/>
</dbReference>
<dbReference type="AlphaFoldDB" id="A0A934J9U2"/>
<dbReference type="NCBIfam" id="TIGR00333">
    <property type="entry name" value="nrdI"/>
    <property type="match status" value="1"/>
</dbReference>
<dbReference type="PIRSF" id="PIRSF005087">
    <property type="entry name" value="NrdI"/>
    <property type="match status" value="1"/>
</dbReference>
<proteinExistence type="inferred from homology"/>
<organism evidence="4 5">
    <name type="scientific">Paenibacillus roseus</name>
    <dbReference type="NCBI Taxonomy" id="2798579"/>
    <lineage>
        <taxon>Bacteria</taxon>
        <taxon>Bacillati</taxon>
        <taxon>Bacillota</taxon>
        <taxon>Bacilli</taxon>
        <taxon>Bacillales</taxon>
        <taxon>Paenibacillaceae</taxon>
        <taxon>Paenibacillus</taxon>
    </lineage>
</organism>
<dbReference type="HAMAP" id="MF_00128">
    <property type="entry name" value="NrdI"/>
    <property type="match status" value="1"/>
</dbReference>
<reference evidence="4" key="1">
    <citation type="submission" date="2020-12" db="EMBL/GenBank/DDBJ databases">
        <authorList>
            <person name="Huq M.A."/>
        </authorList>
    </citation>
    <scope>NUCLEOTIDE SEQUENCE</scope>
    <source>
        <strain evidence="4">MAHUQ-46</strain>
    </source>
</reference>
<protein>
    <recommendedName>
        <fullName evidence="3">Protein NrdI</fullName>
    </recommendedName>
</protein>
<evidence type="ECO:0000313" key="4">
    <source>
        <dbReference type="EMBL" id="MBJ6364188.1"/>
    </source>
</evidence>
<evidence type="ECO:0000256" key="3">
    <source>
        <dbReference type="HAMAP-Rule" id="MF_00128"/>
    </source>
</evidence>
<accession>A0A934J9U2</accession>
<dbReference type="Proteomes" id="UP000640274">
    <property type="component" value="Unassembled WGS sequence"/>
</dbReference>